<comment type="caution">
    <text evidence="1">The sequence shown here is derived from an EMBL/GenBank/DDBJ whole genome shotgun (WGS) entry which is preliminary data.</text>
</comment>
<reference evidence="1" key="1">
    <citation type="submission" date="2020-05" db="EMBL/GenBank/DDBJ databases">
        <title>Large-scale comparative analyses of tick genomes elucidate their genetic diversity and vector capacities.</title>
        <authorList>
            <person name="Jia N."/>
            <person name="Wang J."/>
            <person name="Shi W."/>
            <person name="Du L."/>
            <person name="Sun Y."/>
            <person name="Zhan W."/>
            <person name="Jiang J."/>
            <person name="Wang Q."/>
            <person name="Zhang B."/>
            <person name="Ji P."/>
            <person name="Sakyi L.B."/>
            <person name="Cui X."/>
            <person name="Yuan T."/>
            <person name="Jiang B."/>
            <person name="Yang W."/>
            <person name="Lam T.T.-Y."/>
            <person name="Chang Q."/>
            <person name="Ding S."/>
            <person name="Wang X."/>
            <person name="Zhu J."/>
            <person name="Ruan X."/>
            <person name="Zhao L."/>
            <person name="Wei J."/>
            <person name="Que T."/>
            <person name="Du C."/>
            <person name="Cheng J."/>
            <person name="Dai P."/>
            <person name="Han X."/>
            <person name="Huang E."/>
            <person name="Gao Y."/>
            <person name="Liu J."/>
            <person name="Shao H."/>
            <person name="Ye R."/>
            <person name="Li L."/>
            <person name="Wei W."/>
            <person name="Wang X."/>
            <person name="Wang C."/>
            <person name="Yang T."/>
            <person name="Huo Q."/>
            <person name="Li W."/>
            <person name="Guo W."/>
            <person name="Chen H."/>
            <person name="Zhou L."/>
            <person name="Ni X."/>
            <person name="Tian J."/>
            <person name="Zhou Y."/>
            <person name="Sheng Y."/>
            <person name="Liu T."/>
            <person name="Pan Y."/>
            <person name="Xia L."/>
            <person name="Li J."/>
            <person name="Zhao F."/>
            <person name="Cao W."/>
        </authorList>
    </citation>
    <scope>NUCLEOTIDE SEQUENCE</scope>
    <source>
        <strain evidence="1">Hyas-2018</strain>
    </source>
</reference>
<dbReference type="EMBL" id="CM023484">
    <property type="protein sequence ID" value="KAH6934701.1"/>
    <property type="molecule type" value="Genomic_DNA"/>
</dbReference>
<sequence>MKFMMYTTELKFVRRKGERDYIHIQSLEGCYSYVGRRGGEQPLSLGKGCLYKGTITHELMHAVGFYHEHSRPDRDKYIDLFMKNVEPGFERQFIKIDLPWSRLITSFDYNSVMLYGSTAFSINKSSPTMLKKNGDTLQDVHTKSGMSHSDRIRVDMLYD</sequence>
<evidence type="ECO:0000313" key="2">
    <source>
        <dbReference type="Proteomes" id="UP000821845"/>
    </source>
</evidence>
<evidence type="ECO:0000313" key="1">
    <source>
        <dbReference type="EMBL" id="KAH6934701.1"/>
    </source>
</evidence>
<proteinExistence type="predicted"/>
<dbReference type="Proteomes" id="UP000821845">
    <property type="component" value="Chromosome 4"/>
</dbReference>
<protein>
    <submittedName>
        <fullName evidence="1">Uncharacterized protein</fullName>
    </submittedName>
</protein>
<keyword evidence="2" id="KW-1185">Reference proteome</keyword>
<gene>
    <name evidence="1" type="ORF">HPB50_027216</name>
</gene>
<organism evidence="1 2">
    <name type="scientific">Hyalomma asiaticum</name>
    <name type="common">Tick</name>
    <dbReference type="NCBI Taxonomy" id="266040"/>
    <lineage>
        <taxon>Eukaryota</taxon>
        <taxon>Metazoa</taxon>
        <taxon>Ecdysozoa</taxon>
        <taxon>Arthropoda</taxon>
        <taxon>Chelicerata</taxon>
        <taxon>Arachnida</taxon>
        <taxon>Acari</taxon>
        <taxon>Parasitiformes</taxon>
        <taxon>Ixodida</taxon>
        <taxon>Ixodoidea</taxon>
        <taxon>Ixodidae</taxon>
        <taxon>Hyalomminae</taxon>
        <taxon>Hyalomma</taxon>
    </lineage>
</organism>
<accession>A0ACB7SL66</accession>
<name>A0ACB7SL66_HYAAI</name>